<keyword evidence="3" id="KW-1185">Reference proteome</keyword>
<dbReference type="EMBL" id="QGLE01000022">
    <property type="protein sequence ID" value="PWR17649.1"/>
    <property type="molecule type" value="Genomic_DNA"/>
</dbReference>
<dbReference type="AlphaFoldDB" id="A0A317DSK5"/>
<evidence type="ECO:0000313" key="3">
    <source>
        <dbReference type="Proteomes" id="UP000245461"/>
    </source>
</evidence>
<evidence type="ECO:0000313" key="2">
    <source>
        <dbReference type="EMBL" id="PWR17649.1"/>
    </source>
</evidence>
<feature type="compositionally biased region" description="Basic residues" evidence="1">
    <location>
        <begin position="1"/>
        <end position="12"/>
    </location>
</feature>
<feature type="compositionally biased region" description="Basic residues" evidence="1">
    <location>
        <begin position="22"/>
        <end position="47"/>
    </location>
</feature>
<gene>
    <name evidence="2" type="ORF">DKG74_20800</name>
</gene>
<organism evidence="2 3">
    <name type="scientific">Zavarzinia aquatilis</name>
    <dbReference type="NCBI Taxonomy" id="2211142"/>
    <lineage>
        <taxon>Bacteria</taxon>
        <taxon>Pseudomonadati</taxon>
        <taxon>Pseudomonadota</taxon>
        <taxon>Alphaproteobacteria</taxon>
        <taxon>Rhodospirillales</taxon>
        <taxon>Zavarziniaceae</taxon>
        <taxon>Zavarzinia</taxon>
    </lineage>
</organism>
<dbReference type="Proteomes" id="UP000245461">
    <property type="component" value="Unassembled WGS sequence"/>
</dbReference>
<feature type="region of interest" description="Disordered" evidence="1">
    <location>
        <begin position="1"/>
        <end position="72"/>
    </location>
</feature>
<comment type="caution">
    <text evidence="2">The sequence shown here is derived from an EMBL/GenBank/DDBJ whole genome shotgun (WGS) entry which is preliminary data.</text>
</comment>
<accession>A0A317DSK5</accession>
<sequence>MIRCRCRRSPPRPHRDLDRRPCPRRHHPRPGRPRRARVVRQPRRPRGRAGGCTGRGRGPAPGDGRSGCAPCS</sequence>
<reference evidence="2 3" key="1">
    <citation type="submission" date="2018-05" db="EMBL/GenBank/DDBJ databases">
        <title>Zavarzinia sp. HR-AS.</title>
        <authorList>
            <person name="Lee Y."/>
            <person name="Jeon C.O."/>
        </authorList>
    </citation>
    <scope>NUCLEOTIDE SEQUENCE [LARGE SCALE GENOMIC DNA]</scope>
    <source>
        <strain evidence="2 3">HR-AS</strain>
    </source>
</reference>
<name>A0A317DSK5_9PROT</name>
<evidence type="ECO:0000256" key="1">
    <source>
        <dbReference type="SAM" id="MobiDB-lite"/>
    </source>
</evidence>
<proteinExistence type="predicted"/>
<protein>
    <submittedName>
        <fullName evidence="2">Uncharacterized protein</fullName>
    </submittedName>
</protein>
<feature type="compositionally biased region" description="Gly residues" evidence="1">
    <location>
        <begin position="48"/>
        <end position="65"/>
    </location>
</feature>